<sequence length="70" mass="7603">MSNFFPNHISLRRIESVQSQSGLCRSSIYALIKKGEFPKPVKITGARAVAWSSQAVDAWVAARIAGVNKG</sequence>
<dbReference type="PANTHER" id="PTHR36154">
    <property type="entry name" value="DNA-BINDING TRANSCRIPTIONAL ACTIVATOR ALPA"/>
    <property type="match status" value="1"/>
</dbReference>
<comment type="caution">
    <text evidence="1">The sequence shown here is derived from an EMBL/GenBank/DDBJ whole genome shotgun (WGS) entry which is preliminary data.</text>
</comment>
<dbReference type="Pfam" id="PF05930">
    <property type="entry name" value="Phage_AlpA"/>
    <property type="match status" value="1"/>
</dbReference>
<dbReference type="Proteomes" id="UP000192505">
    <property type="component" value="Unassembled WGS sequence"/>
</dbReference>
<organism evidence="1 2">
    <name type="scientific">Rhodoferax ferrireducens</name>
    <dbReference type="NCBI Taxonomy" id="192843"/>
    <lineage>
        <taxon>Bacteria</taxon>
        <taxon>Pseudomonadati</taxon>
        <taxon>Pseudomonadota</taxon>
        <taxon>Betaproteobacteria</taxon>
        <taxon>Burkholderiales</taxon>
        <taxon>Comamonadaceae</taxon>
        <taxon>Rhodoferax</taxon>
    </lineage>
</organism>
<protein>
    <recommendedName>
        <fullName evidence="3">Phage transcriptional regulator, AlpA</fullName>
    </recommendedName>
</protein>
<accession>A0A1W9KQP7</accession>
<dbReference type="EMBL" id="MTEI01000021">
    <property type="protein sequence ID" value="OQW86147.1"/>
    <property type="molecule type" value="Genomic_DNA"/>
</dbReference>
<name>A0A1W9KQP7_9BURK</name>
<evidence type="ECO:0000313" key="1">
    <source>
        <dbReference type="EMBL" id="OQW86147.1"/>
    </source>
</evidence>
<evidence type="ECO:0000313" key="2">
    <source>
        <dbReference type="Proteomes" id="UP000192505"/>
    </source>
</evidence>
<reference evidence="1 2" key="1">
    <citation type="submission" date="2017-01" db="EMBL/GenBank/DDBJ databases">
        <title>Novel large sulfur bacteria in the metagenomes of groundwater-fed chemosynthetic microbial mats in the Lake Huron basin.</title>
        <authorList>
            <person name="Sharrar A.M."/>
            <person name="Flood B.E."/>
            <person name="Bailey J.V."/>
            <person name="Jones D.S."/>
            <person name="Biddanda B."/>
            <person name="Ruberg S.A."/>
            <person name="Marcus D.N."/>
            <person name="Dick G.J."/>
        </authorList>
    </citation>
    <scope>NUCLEOTIDE SEQUENCE [LARGE SCALE GENOMIC DNA]</scope>
    <source>
        <strain evidence="1">A7</strain>
    </source>
</reference>
<dbReference type="InterPro" id="IPR052931">
    <property type="entry name" value="Prophage_regulatory_activator"/>
</dbReference>
<proteinExistence type="predicted"/>
<dbReference type="PANTHER" id="PTHR36154:SF1">
    <property type="entry name" value="DNA-BINDING TRANSCRIPTIONAL ACTIVATOR ALPA"/>
    <property type="match status" value="1"/>
</dbReference>
<gene>
    <name evidence="1" type="ORF">BWK72_18505</name>
</gene>
<dbReference type="InterPro" id="IPR010260">
    <property type="entry name" value="AlpA"/>
</dbReference>
<dbReference type="AlphaFoldDB" id="A0A1W9KQP7"/>
<evidence type="ECO:0008006" key="3">
    <source>
        <dbReference type="Google" id="ProtNLM"/>
    </source>
</evidence>
<dbReference type="Gene3D" id="1.10.238.160">
    <property type="match status" value="1"/>
</dbReference>